<keyword evidence="2" id="KW-0378">Hydrolase</keyword>
<gene>
    <name evidence="2" type="ORF">G5575_09340</name>
</gene>
<dbReference type="GO" id="GO:0016810">
    <property type="term" value="F:hydrolase activity, acting on carbon-nitrogen (but not peptide) bonds"/>
    <property type="evidence" value="ECO:0007669"/>
    <property type="project" value="InterPro"/>
</dbReference>
<dbReference type="PANTHER" id="PTHR43135">
    <property type="entry name" value="ALPHA-D-RIBOSE 1-METHYLPHOSPHONATE 5-TRIPHOSPHATE DIPHOSPHATASE"/>
    <property type="match status" value="1"/>
</dbReference>
<reference evidence="2 3" key="1">
    <citation type="submission" date="2020-02" db="EMBL/GenBank/DDBJ databases">
        <authorList>
            <person name="Khan S.A."/>
            <person name="Jeon C.O."/>
            <person name="Chun B.H."/>
        </authorList>
    </citation>
    <scope>NUCLEOTIDE SEQUENCE [LARGE SCALE GENOMIC DNA]</scope>
    <source>
        <strain evidence="2 3">H239</strain>
    </source>
</reference>
<dbReference type="InterPro" id="IPR051781">
    <property type="entry name" value="Metallo-dep_Hydrolase"/>
</dbReference>
<reference evidence="2 3" key="2">
    <citation type="submission" date="2020-03" db="EMBL/GenBank/DDBJ databases">
        <title>Devosia chinhatensis sp. nov., isolated from a hexachlorocyclohexane (HCH) dump site in India.</title>
        <authorList>
            <person name="Kumar M."/>
            <person name="Lal R."/>
        </authorList>
    </citation>
    <scope>NUCLEOTIDE SEQUENCE [LARGE SCALE GENOMIC DNA]</scope>
    <source>
        <strain evidence="2 3">H239</strain>
    </source>
</reference>
<dbReference type="RefSeq" id="WP_164534082.1">
    <property type="nucleotide sequence ID" value="NZ_JAALFG010000002.1"/>
</dbReference>
<protein>
    <submittedName>
        <fullName evidence="2">Amidohydrolase family protein</fullName>
    </submittedName>
</protein>
<dbReference type="PANTHER" id="PTHR43135:SF3">
    <property type="entry name" value="ALPHA-D-RIBOSE 1-METHYLPHOSPHONATE 5-TRIPHOSPHATE DIPHOSPHATASE"/>
    <property type="match status" value="1"/>
</dbReference>
<proteinExistence type="predicted"/>
<dbReference type="SUPFAM" id="SSF51556">
    <property type="entry name" value="Metallo-dependent hydrolases"/>
    <property type="match status" value="1"/>
</dbReference>
<accession>A0A6M1SM80</accession>
<evidence type="ECO:0000259" key="1">
    <source>
        <dbReference type="Pfam" id="PF01979"/>
    </source>
</evidence>
<dbReference type="InterPro" id="IPR011059">
    <property type="entry name" value="Metal-dep_hydrolase_composite"/>
</dbReference>
<evidence type="ECO:0000313" key="2">
    <source>
        <dbReference type="EMBL" id="NGP17834.1"/>
    </source>
</evidence>
<organism evidence="2 3">
    <name type="scientific">Devosia aurantiaca</name>
    <dbReference type="NCBI Taxonomy" id="2714858"/>
    <lineage>
        <taxon>Bacteria</taxon>
        <taxon>Pseudomonadati</taxon>
        <taxon>Pseudomonadota</taxon>
        <taxon>Alphaproteobacteria</taxon>
        <taxon>Hyphomicrobiales</taxon>
        <taxon>Devosiaceae</taxon>
        <taxon>Devosia</taxon>
    </lineage>
</organism>
<sequence>MPEPAAWKYTKITKPMFDLKPVDQVLLGRIITAVGDEVIEDGFVEVAGGKITRVGPRSDMGTPSGTVTDTGGKTIMPGLIQSHGHLAWDGVHELSWQSMYDSPEIRAYKAAGNMLKSLRAGVTLVRDLGVHNANLFAKQAVAQGFFPGPRLLVSGESIIQTGGHTYWVCREASGADEMRRAVRDQVKGGADLIKIMACHDTLEFTDAELEAVIDEAHRNRLPVTAHATYDACIRRVAEFGVDCVEHGGSMSDETIQILLDKKIPIVTTFSALVMQAKPDIARAFGIPEWKILERQKAVGDKTRFDGLVRASKAGVPIVFGTDAGSPAVEHDQIAPELDFMVEVGVCPNRLDALRAITIRGAQLSKLDHKIGTVEVGKEADLIVVDGKPDEDLFALERVMMTFIAGKRMH</sequence>
<feature type="domain" description="Amidohydrolase-related" evidence="1">
    <location>
        <begin position="74"/>
        <end position="407"/>
    </location>
</feature>
<dbReference type="InterPro" id="IPR057744">
    <property type="entry name" value="OTAase-like"/>
</dbReference>
<dbReference type="InterPro" id="IPR032466">
    <property type="entry name" value="Metal_Hydrolase"/>
</dbReference>
<dbReference type="Gene3D" id="2.30.40.10">
    <property type="entry name" value="Urease, subunit C, domain 1"/>
    <property type="match status" value="1"/>
</dbReference>
<comment type="caution">
    <text evidence="2">The sequence shown here is derived from an EMBL/GenBank/DDBJ whole genome shotgun (WGS) entry which is preliminary data.</text>
</comment>
<dbReference type="InterPro" id="IPR006680">
    <property type="entry name" value="Amidohydro-rel"/>
</dbReference>
<evidence type="ECO:0000313" key="3">
    <source>
        <dbReference type="Proteomes" id="UP000474802"/>
    </source>
</evidence>
<dbReference type="Gene3D" id="3.20.20.140">
    <property type="entry name" value="Metal-dependent hydrolases"/>
    <property type="match status" value="1"/>
</dbReference>
<dbReference type="Pfam" id="PF01979">
    <property type="entry name" value="Amidohydro_1"/>
    <property type="match status" value="1"/>
</dbReference>
<keyword evidence="3" id="KW-1185">Reference proteome</keyword>
<dbReference type="EMBL" id="JAALFG010000002">
    <property type="protein sequence ID" value="NGP17834.1"/>
    <property type="molecule type" value="Genomic_DNA"/>
</dbReference>
<dbReference type="AlphaFoldDB" id="A0A6M1SM80"/>
<dbReference type="Proteomes" id="UP000474802">
    <property type="component" value="Unassembled WGS sequence"/>
</dbReference>
<dbReference type="CDD" id="cd01299">
    <property type="entry name" value="Met_dep_hydrolase_A"/>
    <property type="match status" value="1"/>
</dbReference>
<name>A0A6M1SM80_9HYPH</name>
<dbReference type="SUPFAM" id="SSF51338">
    <property type="entry name" value="Composite domain of metallo-dependent hydrolases"/>
    <property type="match status" value="1"/>
</dbReference>